<reference evidence="2 3" key="1">
    <citation type="journal article" date="2018" name="Aquat. Microb. Ecol.">
        <title>Gammaproteobacterial methanotrophs dominate.</title>
        <authorList>
            <person name="Rissanen A.J."/>
            <person name="Saarenheimo J."/>
            <person name="Tiirola M."/>
            <person name="Peura S."/>
            <person name="Aalto S.L."/>
            <person name="Karvinen A."/>
            <person name="Nykanen H."/>
        </authorList>
    </citation>
    <scope>NUCLEOTIDE SEQUENCE [LARGE SCALE GENOMIC DNA]</scope>
    <source>
        <strain evidence="2">AMbin10</strain>
    </source>
</reference>
<dbReference type="EMBL" id="QJPH01000506">
    <property type="protein sequence ID" value="PZN71882.1"/>
    <property type="molecule type" value="Genomic_DNA"/>
</dbReference>
<organism evidence="2 3">
    <name type="scientific">Candidatus Methylumidiphilus alinenensis</name>
    <dbReference type="NCBI Taxonomy" id="2202197"/>
    <lineage>
        <taxon>Bacteria</taxon>
        <taxon>Pseudomonadati</taxon>
        <taxon>Pseudomonadota</taxon>
        <taxon>Gammaproteobacteria</taxon>
        <taxon>Methylococcales</taxon>
        <taxon>Candidatus Methylumidiphilus</taxon>
    </lineage>
</organism>
<sequence length="289" mass="32741">MADLTPLIVVMQTAGAFVPFHQGMIEAWKLCGYRTRRYWDALFYVVYGNERHICKRSFSDWIKGFLTGIPTTIDKATREKLKQGPQERLIQSFLLRSLGESPIAEISDADVRNVVDIAILGAPDIVREVFEGLDQLLRKEIRLANDAITTLEIIAEKYKNKNDETSLKVIEQLKEWQKVLENKGENVNPVFYFVWQNEFTREFLSGVIRAEKELGNALKAAEFMYNFQIKLVSASFALFEAILIVCWLNPVKEYTLIGGAFSFGVLFLGSAAGKGLLDAVIGIGSRFKR</sequence>
<keyword evidence="1" id="KW-0812">Transmembrane</keyword>
<feature type="transmembrane region" description="Helical" evidence="1">
    <location>
        <begin position="231"/>
        <end position="250"/>
    </location>
</feature>
<protein>
    <submittedName>
        <fullName evidence="2">Uncharacterized protein</fullName>
    </submittedName>
</protein>
<evidence type="ECO:0000313" key="2">
    <source>
        <dbReference type="EMBL" id="PZN71882.1"/>
    </source>
</evidence>
<evidence type="ECO:0000256" key="1">
    <source>
        <dbReference type="SAM" id="Phobius"/>
    </source>
</evidence>
<dbReference type="AlphaFoldDB" id="A0A2W4QIG7"/>
<keyword evidence="1" id="KW-1133">Transmembrane helix</keyword>
<gene>
    <name evidence="2" type="ORF">DM484_25375</name>
</gene>
<dbReference type="Proteomes" id="UP000249396">
    <property type="component" value="Unassembled WGS sequence"/>
</dbReference>
<accession>A0A2W4QIG7</accession>
<feature type="transmembrane region" description="Helical" evidence="1">
    <location>
        <begin position="256"/>
        <end position="281"/>
    </location>
</feature>
<evidence type="ECO:0000313" key="3">
    <source>
        <dbReference type="Proteomes" id="UP000249396"/>
    </source>
</evidence>
<comment type="caution">
    <text evidence="2">The sequence shown here is derived from an EMBL/GenBank/DDBJ whole genome shotgun (WGS) entry which is preliminary data.</text>
</comment>
<keyword evidence="1" id="KW-0472">Membrane</keyword>
<name>A0A2W4QIG7_9GAMM</name>
<proteinExistence type="predicted"/>